<evidence type="ECO:0000313" key="2">
    <source>
        <dbReference type="EMBL" id="OGN14734.1"/>
    </source>
</evidence>
<dbReference type="AlphaFoldDB" id="A0A1F8FNL2"/>
<reference evidence="2 3" key="1">
    <citation type="journal article" date="2016" name="Nat. Commun.">
        <title>Thousands of microbial genomes shed light on interconnected biogeochemical processes in an aquifer system.</title>
        <authorList>
            <person name="Anantharaman K."/>
            <person name="Brown C.T."/>
            <person name="Hug L.A."/>
            <person name="Sharon I."/>
            <person name="Castelle C.J."/>
            <person name="Probst A.J."/>
            <person name="Thomas B.C."/>
            <person name="Singh A."/>
            <person name="Wilkins M.J."/>
            <person name="Karaoz U."/>
            <person name="Brodie E.L."/>
            <person name="Williams K.H."/>
            <person name="Hubbard S.S."/>
            <person name="Banfield J.F."/>
        </authorList>
    </citation>
    <scope>NUCLEOTIDE SEQUENCE [LARGE SCALE GENOMIC DNA]</scope>
</reference>
<evidence type="ECO:0000256" key="1">
    <source>
        <dbReference type="SAM" id="Coils"/>
    </source>
</evidence>
<dbReference type="Proteomes" id="UP000176581">
    <property type="component" value="Unassembled WGS sequence"/>
</dbReference>
<comment type="caution">
    <text evidence="2">The sequence shown here is derived from an EMBL/GenBank/DDBJ whole genome shotgun (WGS) entry which is preliminary data.</text>
</comment>
<proteinExistence type="predicted"/>
<gene>
    <name evidence="2" type="ORF">A3J47_00950</name>
</gene>
<sequence length="712" mass="80309">MEIQKGAKIGFISRIDFGSKGFRQSVVNAGFEIFRKEGTHFNVLVGGLIAEKAVWREMRAYVKDEIESERDKIKARNERIKARNKRVKKQLPLVPLLTGEHLVTRKSVLEEDFLKEVAVQLAKIIPVLTGPDPDNSGKEKPIDLFITTSPAFDGDIGERVAQLLSEQRSDIRVWNAGGDRFPVKYVNKLLWVLTPVKAVWMRGDYYSTAVERVIKDKTKQTSQSSPDIYVVGGFGSSIHKPKGELKYQYCSVPACHRLEETRVNENQIGVSVLEFPADGSQHLFRTYNLKDMVSKELSFIVPPEGASSIQKKMIEIMKAKGWATRGIFISELGISGKEADKALESLMKKKTFRRNGENWPGIVFKEKSKKYYFDLNYVQRYLKYASSSGPFNEDRIASFACMHAGSRETDYGFFVNEVPRIILKQDATILVDSGDTKEGLGHDLDKKGEIVAGMANNTIQEKFAAHLIGTVILRVFIARFDALLKECDTEKLTPEKVGDMVNKALLLFIYILGNHDLWEAGDGHEPLTVFRAVLIRFLTEHIQDHLDSQKLPYHPMTKLVESKVLCQEFYDLPSGLKLSIQHPHMARAKTTSIRPQEMMDYGKRAGCQVTIGANFHVSESVDEWDMDLGQCHSQQVGTIKHGSSFERHKMKMVDQGVGFLKVVSCRDDYFKSPVRIVMGETAFYGAPKPVSPVDNMVIVNNFVKDLGVDPLQ</sequence>
<accession>A0A1F8FNL2</accession>
<organism evidence="2 3">
    <name type="scientific">Candidatus Yanofskybacteria bacterium RIFCSPHIGHO2_02_FULL_43_22</name>
    <dbReference type="NCBI Taxonomy" id="1802681"/>
    <lineage>
        <taxon>Bacteria</taxon>
        <taxon>Candidatus Yanofskyibacteriota</taxon>
    </lineage>
</organism>
<dbReference type="EMBL" id="MGJV01000021">
    <property type="protein sequence ID" value="OGN14734.1"/>
    <property type="molecule type" value="Genomic_DNA"/>
</dbReference>
<evidence type="ECO:0000313" key="3">
    <source>
        <dbReference type="Proteomes" id="UP000176581"/>
    </source>
</evidence>
<feature type="coiled-coil region" evidence="1">
    <location>
        <begin position="63"/>
        <end position="90"/>
    </location>
</feature>
<protein>
    <submittedName>
        <fullName evidence="2">Uncharacterized protein</fullName>
    </submittedName>
</protein>
<keyword evidence="1" id="KW-0175">Coiled coil</keyword>
<name>A0A1F8FNL2_9BACT</name>